<sequence>MAPSLVRLYEQMPEPKYVIAMEACTITEGTFCTDSYSTVRGVDKLILVDVYLPGCSPKPEAVIDAITKLRKKISREILEDRTVSQQEN</sequence>
<dbReference type="FunFam" id="3.40.50.12280:FF:000010">
    <property type="entry name" value="NAD(P)H-quinone oxidoreductase subunit K, chloroplastic"/>
    <property type="match status" value="1"/>
</dbReference>
<dbReference type="AlphaFoldDB" id="A0AAX6HR90"/>
<dbReference type="Pfam" id="PF01058">
    <property type="entry name" value="Oxidored_q6"/>
    <property type="match status" value="1"/>
</dbReference>
<evidence type="ECO:0000259" key="1">
    <source>
        <dbReference type="Pfam" id="PF01058"/>
    </source>
</evidence>
<accession>A0AAX6HR90</accession>
<organism evidence="2 3">
    <name type="scientific">Iris pallida</name>
    <name type="common">Sweet iris</name>
    <dbReference type="NCBI Taxonomy" id="29817"/>
    <lineage>
        <taxon>Eukaryota</taxon>
        <taxon>Viridiplantae</taxon>
        <taxon>Streptophyta</taxon>
        <taxon>Embryophyta</taxon>
        <taxon>Tracheophyta</taxon>
        <taxon>Spermatophyta</taxon>
        <taxon>Magnoliopsida</taxon>
        <taxon>Liliopsida</taxon>
        <taxon>Asparagales</taxon>
        <taxon>Iridaceae</taxon>
        <taxon>Iridoideae</taxon>
        <taxon>Irideae</taxon>
        <taxon>Iris</taxon>
    </lineage>
</organism>
<feature type="domain" description="NADH:ubiquinone oxidoreductase-like 20kDa subunit" evidence="1">
    <location>
        <begin position="2"/>
        <end position="69"/>
    </location>
</feature>
<dbReference type="PANTHER" id="PTHR11995">
    <property type="entry name" value="NADH DEHYDROGENASE"/>
    <property type="match status" value="1"/>
</dbReference>
<dbReference type="GO" id="GO:0045271">
    <property type="term" value="C:respiratory chain complex I"/>
    <property type="evidence" value="ECO:0007669"/>
    <property type="project" value="TreeGrafter"/>
</dbReference>
<dbReference type="GO" id="GO:0015990">
    <property type="term" value="P:electron transport coupled proton transport"/>
    <property type="evidence" value="ECO:0007669"/>
    <property type="project" value="TreeGrafter"/>
</dbReference>
<dbReference type="Gene3D" id="3.40.50.12280">
    <property type="match status" value="1"/>
</dbReference>
<proteinExistence type="predicted"/>
<keyword evidence="3" id="KW-1185">Reference proteome</keyword>
<name>A0AAX6HR90_IRIPA</name>
<evidence type="ECO:0000313" key="3">
    <source>
        <dbReference type="Proteomes" id="UP001140949"/>
    </source>
</evidence>
<reference evidence="2" key="2">
    <citation type="submission" date="2023-04" db="EMBL/GenBank/DDBJ databases">
        <authorList>
            <person name="Bruccoleri R.E."/>
            <person name="Oakeley E.J."/>
            <person name="Faust A.-M."/>
            <person name="Dessus-Babus S."/>
            <person name="Altorfer M."/>
            <person name="Burckhardt D."/>
            <person name="Oertli M."/>
            <person name="Naumann U."/>
            <person name="Petersen F."/>
            <person name="Wong J."/>
        </authorList>
    </citation>
    <scope>NUCLEOTIDE SEQUENCE</scope>
    <source>
        <strain evidence="2">GSM-AAB239-AS_SAM_17_03QT</strain>
        <tissue evidence="2">Leaf</tissue>
    </source>
</reference>
<dbReference type="InterPro" id="IPR006137">
    <property type="entry name" value="NADH_UbQ_OxRdtase-like_20kDa"/>
</dbReference>
<dbReference type="GO" id="GO:0009060">
    <property type="term" value="P:aerobic respiration"/>
    <property type="evidence" value="ECO:0007669"/>
    <property type="project" value="TreeGrafter"/>
</dbReference>
<dbReference type="GO" id="GO:0051536">
    <property type="term" value="F:iron-sulfur cluster binding"/>
    <property type="evidence" value="ECO:0007669"/>
    <property type="project" value="InterPro"/>
</dbReference>
<gene>
    <name evidence="2" type="ORF">M6B38_300695</name>
</gene>
<dbReference type="EMBL" id="JANAVB010007397">
    <property type="protein sequence ID" value="KAJ6843191.1"/>
    <property type="molecule type" value="Genomic_DNA"/>
</dbReference>
<reference evidence="2" key="1">
    <citation type="journal article" date="2023" name="GigaByte">
        <title>Genome assembly of the bearded iris, Iris pallida Lam.</title>
        <authorList>
            <person name="Bruccoleri R.E."/>
            <person name="Oakeley E.J."/>
            <person name="Faust A.M.E."/>
            <person name="Altorfer M."/>
            <person name="Dessus-Babus S."/>
            <person name="Burckhardt D."/>
            <person name="Oertli M."/>
            <person name="Naumann U."/>
            <person name="Petersen F."/>
            <person name="Wong J."/>
        </authorList>
    </citation>
    <scope>NUCLEOTIDE SEQUENCE</scope>
    <source>
        <strain evidence="2">GSM-AAB239-AS_SAM_17_03QT</strain>
    </source>
</reference>
<dbReference type="GO" id="GO:0008137">
    <property type="term" value="F:NADH dehydrogenase (ubiquinone) activity"/>
    <property type="evidence" value="ECO:0007669"/>
    <property type="project" value="TreeGrafter"/>
</dbReference>
<protein>
    <submittedName>
        <fullName evidence="2">NADH dehydrogenase subunit K (Plastid)</fullName>
    </submittedName>
</protein>
<dbReference type="PANTHER" id="PTHR11995:SF14">
    <property type="entry name" value="NADH DEHYDROGENASE [UBIQUINONE] IRON-SULFUR PROTEIN 7, MITOCHONDRIAL"/>
    <property type="match status" value="1"/>
</dbReference>
<evidence type="ECO:0000313" key="2">
    <source>
        <dbReference type="EMBL" id="KAJ6843191.1"/>
    </source>
</evidence>
<dbReference type="SUPFAM" id="SSF56770">
    <property type="entry name" value="HydA/Nqo6-like"/>
    <property type="match status" value="1"/>
</dbReference>
<dbReference type="Proteomes" id="UP001140949">
    <property type="component" value="Unassembled WGS sequence"/>
</dbReference>
<comment type="caution">
    <text evidence="2">The sequence shown here is derived from an EMBL/GenBank/DDBJ whole genome shotgun (WGS) entry which is preliminary data.</text>
</comment>